<reference evidence="1" key="1">
    <citation type="submission" date="2022-10" db="EMBL/GenBank/DDBJ databases">
        <authorList>
            <person name="Chen Y."/>
            <person name="Dougan E. K."/>
            <person name="Chan C."/>
            <person name="Rhodes N."/>
            <person name="Thang M."/>
        </authorList>
    </citation>
    <scope>NUCLEOTIDE SEQUENCE</scope>
</reference>
<evidence type="ECO:0000313" key="3">
    <source>
        <dbReference type="Proteomes" id="UP001152797"/>
    </source>
</evidence>
<reference evidence="2 3" key="2">
    <citation type="submission" date="2024-05" db="EMBL/GenBank/DDBJ databases">
        <authorList>
            <person name="Chen Y."/>
            <person name="Shah S."/>
            <person name="Dougan E. K."/>
            <person name="Thang M."/>
            <person name="Chan C."/>
        </authorList>
    </citation>
    <scope>NUCLEOTIDE SEQUENCE [LARGE SCALE GENOMIC DNA]</scope>
</reference>
<organism evidence="1">
    <name type="scientific">Cladocopium goreaui</name>
    <dbReference type="NCBI Taxonomy" id="2562237"/>
    <lineage>
        <taxon>Eukaryota</taxon>
        <taxon>Sar</taxon>
        <taxon>Alveolata</taxon>
        <taxon>Dinophyceae</taxon>
        <taxon>Suessiales</taxon>
        <taxon>Symbiodiniaceae</taxon>
        <taxon>Cladocopium</taxon>
    </lineage>
</organism>
<dbReference type="Proteomes" id="UP001152797">
    <property type="component" value="Unassembled WGS sequence"/>
</dbReference>
<name>A0A9P1BN00_9DINO</name>
<proteinExistence type="predicted"/>
<comment type="caution">
    <text evidence="1">The sequence shown here is derived from an EMBL/GenBank/DDBJ whole genome shotgun (WGS) entry which is preliminary data.</text>
</comment>
<dbReference type="AlphaFoldDB" id="A0A9P1BN00"/>
<keyword evidence="3" id="KW-1185">Reference proteome</keyword>
<protein>
    <submittedName>
        <fullName evidence="1">Uncharacterized protein</fullName>
    </submittedName>
</protein>
<dbReference type="EMBL" id="CAMXCT020000262">
    <property type="protein sequence ID" value="CAL1129712.1"/>
    <property type="molecule type" value="Genomic_DNA"/>
</dbReference>
<accession>A0A9P1BN00</accession>
<gene>
    <name evidence="1" type="ORF">C1SCF055_LOCUS4561</name>
</gene>
<evidence type="ECO:0000313" key="1">
    <source>
        <dbReference type="EMBL" id="CAI3976337.1"/>
    </source>
</evidence>
<evidence type="ECO:0000313" key="2">
    <source>
        <dbReference type="EMBL" id="CAL4763649.1"/>
    </source>
</evidence>
<dbReference type="EMBL" id="CAMXCT010000262">
    <property type="protein sequence ID" value="CAI3976337.1"/>
    <property type="molecule type" value="Genomic_DNA"/>
</dbReference>
<sequence length="686" mass="77805">MASKEETPVPTKKLITQYGLDFNASTFDWNTVKSENLLYKCLDSNRCNPTSGAILAHAKEQVDNMQRHVGGAFNRSKPLKPPFFVYVVAGRADQPRWAACSHVVEFDKEQVERNPNVCGVFKKFAAVNPSDAEKGCHALFAKYGYTCPIHVEQVKLSELRALSKFPFLKLSSWAQWLLDTGRIWRLFCGCKSLSTMKVVLTEFWARYRALYPQHEVFGLEGLDLSVTIPYYSHQDEGRGYKHQAIWVLSVHGCLGRGTHEYIRRGKHQVDVQNMEFGCNFIGNTWSTQFLLCTMSKSVTHKCPGAMNRIVELFAEDCAKLAREGLCSKDGTIRIHMVHLSTKGDLPALAKLGSLTRTFSHVPRAASSRKASGGICHLCLAGQEANAAGQQAFPYEDFSVSPSWLGTVETVAPWAQRPSVLRGALVDPRKTAHFFSCDFWHNVHLGCGKHWVANSFVSAIERLQFWPGQSVESKFELLTTEFKSFCRQNHLSPHMDEISRATMGFPQGSACPLGQWSKGVVTTHFMKFLEWFCDKHKEEIKYDEVMTTIAWGTKSMNRVMSYMYSAGFWLPRDRAIKLGQLIQVFVHCYSQCAVMAHRANKNRWSLVPKLHFIHHDALRLMFPPVGVHWLLSPLGTSVQMQEDFVGRPSRLSRRVAVPQMHRRVLDRSLISAYREIEAADRDERGLM</sequence>
<dbReference type="EMBL" id="CAMXCT030000262">
    <property type="protein sequence ID" value="CAL4763649.1"/>
    <property type="molecule type" value="Genomic_DNA"/>
</dbReference>